<keyword evidence="6" id="KW-0539">Nucleus</keyword>
<dbReference type="PROSITE" id="PS00028">
    <property type="entry name" value="ZINC_FINGER_C2H2_1"/>
    <property type="match status" value="2"/>
</dbReference>
<reference evidence="10 11" key="1">
    <citation type="submission" date="2024-08" db="EMBL/GenBank/DDBJ databases">
        <authorList>
            <person name="Cucini C."/>
            <person name="Frati F."/>
        </authorList>
    </citation>
    <scope>NUCLEOTIDE SEQUENCE [LARGE SCALE GENOMIC DNA]</scope>
</reference>
<comment type="subcellular location">
    <subcellularLocation>
        <location evidence="1">Nucleus</location>
    </subcellularLocation>
</comment>
<feature type="region of interest" description="Disordered" evidence="8">
    <location>
        <begin position="260"/>
        <end position="329"/>
    </location>
</feature>
<dbReference type="PROSITE" id="PS50157">
    <property type="entry name" value="ZINC_FINGER_C2H2_2"/>
    <property type="match status" value="1"/>
</dbReference>
<dbReference type="SUPFAM" id="SSF57667">
    <property type="entry name" value="beta-beta-alpha zinc fingers"/>
    <property type="match status" value="2"/>
</dbReference>
<feature type="compositionally biased region" description="Acidic residues" evidence="8">
    <location>
        <begin position="293"/>
        <end position="317"/>
    </location>
</feature>
<evidence type="ECO:0000256" key="6">
    <source>
        <dbReference type="ARBA" id="ARBA00023242"/>
    </source>
</evidence>
<keyword evidence="11" id="KW-1185">Reference proteome</keyword>
<dbReference type="EMBL" id="CAXLJM020000012">
    <property type="protein sequence ID" value="CAL8077121.1"/>
    <property type="molecule type" value="Genomic_DNA"/>
</dbReference>
<keyword evidence="5" id="KW-0862">Zinc</keyword>
<evidence type="ECO:0000256" key="1">
    <source>
        <dbReference type="ARBA" id="ARBA00004123"/>
    </source>
</evidence>
<feature type="compositionally biased region" description="Low complexity" evidence="8">
    <location>
        <begin position="30"/>
        <end position="42"/>
    </location>
</feature>
<sequence>MKLRSRSATKPKASSFIRSNSSNVTRKSNPIPSSSSAATAIATPSTSRGTFVSTLSACWNTNNTTATASTSFRKPGTSIMASGSSQQRQTPNKTTCLLCPNVVLLSHHQNFSSNIRRHKLLINLCKHLEISADEIPGRSHCTKINFPFCTSCESKVVDLYKQQQILDEVNLKIKKLVGDIEHVVVDAEILGPSSKLPGSSSMAEAEQGKSTKLRDLIMEGYRSKLLRKHQKENDPNVESPEVIEPSALDIKRELFEQADVEDSIESDYDEDEDCEELPPPLTRQDIAAPYNDDGGDDIGNDDEEQTQSFPEGEETEESERFVGSVDPGVVAPYNDSNSNMVITNENAETGAISLIQVKQERIAAAVAEHDDGDDGDSDQDEGDIFALAERKRRFLFEGVEIFRATGTRSKVDYLQCSLCSYMLPIKKCNTSKVSSPYMNMKTHILHVHKRKSGVPKQPRARQLGCIPCNINFSNYAELRVHKAQHPPSSSFECNICGKPFKKGSSQYNLLIHKFTHKNDEERKVALAAGERGSYNCMLSTKSNMAHGKAAVPRRRKKPVIKTGNVSRSSAPAAIDRYSSVNESDYDGNGQQFKCQVCNRGFGRKCHLIRHMSSHTQVGSIDEQPIPSTSTGNRGAARRRQTIGTEPVRAALPLPPPPVHSNLVNSSAIRNSGSGMNTSFDRGHRVAVGDGTVVIVKREVFELLMNN</sequence>
<evidence type="ECO:0000259" key="9">
    <source>
        <dbReference type="PROSITE" id="PS50157"/>
    </source>
</evidence>
<name>A0ABP1PTM9_9HEXA</name>
<feature type="compositionally biased region" description="Polar residues" evidence="8">
    <location>
        <begin position="79"/>
        <end position="91"/>
    </location>
</feature>
<evidence type="ECO:0000256" key="3">
    <source>
        <dbReference type="ARBA" id="ARBA00022737"/>
    </source>
</evidence>
<comment type="caution">
    <text evidence="10">The sequence shown here is derived from an EMBL/GenBank/DDBJ whole genome shotgun (WGS) entry which is preliminary data.</text>
</comment>
<feature type="region of interest" description="Disordered" evidence="8">
    <location>
        <begin position="614"/>
        <end position="640"/>
    </location>
</feature>
<dbReference type="InterPro" id="IPR013087">
    <property type="entry name" value="Znf_C2H2_type"/>
</dbReference>
<evidence type="ECO:0000256" key="2">
    <source>
        <dbReference type="ARBA" id="ARBA00022723"/>
    </source>
</evidence>
<dbReference type="PANTHER" id="PTHR24406">
    <property type="entry name" value="TRANSCRIPTIONAL REPRESSOR CTCFL-RELATED"/>
    <property type="match status" value="1"/>
</dbReference>
<dbReference type="SMART" id="SM00355">
    <property type="entry name" value="ZnF_C2H2"/>
    <property type="match status" value="3"/>
</dbReference>
<feature type="region of interest" description="Disordered" evidence="8">
    <location>
        <begin position="69"/>
        <end position="91"/>
    </location>
</feature>
<evidence type="ECO:0000313" key="10">
    <source>
        <dbReference type="EMBL" id="CAL8077121.1"/>
    </source>
</evidence>
<evidence type="ECO:0000256" key="7">
    <source>
        <dbReference type="PROSITE-ProRule" id="PRU00042"/>
    </source>
</evidence>
<evidence type="ECO:0000256" key="8">
    <source>
        <dbReference type="SAM" id="MobiDB-lite"/>
    </source>
</evidence>
<feature type="compositionally biased region" description="Acidic residues" evidence="8">
    <location>
        <begin position="260"/>
        <end position="276"/>
    </location>
</feature>
<dbReference type="Gene3D" id="3.30.160.60">
    <property type="entry name" value="Classic Zinc Finger"/>
    <property type="match status" value="2"/>
</dbReference>
<evidence type="ECO:0000256" key="4">
    <source>
        <dbReference type="ARBA" id="ARBA00022771"/>
    </source>
</evidence>
<evidence type="ECO:0000256" key="5">
    <source>
        <dbReference type="ARBA" id="ARBA00022833"/>
    </source>
</evidence>
<keyword evidence="4 7" id="KW-0863">Zinc-finger</keyword>
<feature type="region of interest" description="Disordered" evidence="8">
    <location>
        <begin position="1"/>
        <end position="42"/>
    </location>
</feature>
<dbReference type="InterPro" id="IPR036236">
    <property type="entry name" value="Znf_C2H2_sf"/>
</dbReference>
<gene>
    <name evidence="10" type="ORF">ODALV1_LOCUS3704</name>
</gene>
<organism evidence="10 11">
    <name type="scientific">Orchesella dallaii</name>
    <dbReference type="NCBI Taxonomy" id="48710"/>
    <lineage>
        <taxon>Eukaryota</taxon>
        <taxon>Metazoa</taxon>
        <taxon>Ecdysozoa</taxon>
        <taxon>Arthropoda</taxon>
        <taxon>Hexapoda</taxon>
        <taxon>Collembola</taxon>
        <taxon>Entomobryomorpha</taxon>
        <taxon>Entomobryoidea</taxon>
        <taxon>Orchesellidae</taxon>
        <taxon>Orchesellinae</taxon>
        <taxon>Orchesella</taxon>
    </lineage>
</organism>
<protein>
    <recommendedName>
        <fullName evidence="9">C2H2-type domain-containing protein</fullName>
    </recommendedName>
</protein>
<feature type="domain" description="C2H2-type" evidence="9">
    <location>
        <begin position="592"/>
        <end position="615"/>
    </location>
</feature>
<accession>A0ABP1PTM9</accession>
<evidence type="ECO:0000313" key="11">
    <source>
        <dbReference type="Proteomes" id="UP001642540"/>
    </source>
</evidence>
<dbReference type="InterPro" id="IPR050888">
    <property type="entry name" value="ZnF_C2H2-type_TF"/>
</dbReference>
<dbReference type="Proteomes" id="UP001642540">
    <property type="component" value="Unassembled WGS sequence"/>
</dbReference>
<feature type="compositionally biased region" description="Polar residues" evidence="8">
    <location>
        <begin position="16"/>
        <end position="28"/>
    </location>
</feature>
<keyword evidence="3" id="KW-0677">Repeat</keyword>
<proteinExistence type="predicted"/>
<keyword evidence="2" id="KW-0479">Metal-binding</keyword>